<name>A0A6N7XXK3_9FIRM</name>
<dbReference type="Pfam" id="PF01734">
    <property type="entry name" value="Patatin"/>
    <property type="match status" value="1"/>
</dbReference>
<dbReference type="CDD" id="cd07209">
    <property type="entry name" value="Pat_hypo_Ecoli_Z1214_like"/>
    <property type="match status" value="1"/>
</dbReference>
<dbReference type="EMBL" id="VUNQ01000004">
    <property type="protein sequence ID" value="MSU00530.1"/>
    <property type="molecule type" value="Genomic_DNA"/>
</dbReference>
<gene>
    <name evidence="6" type="ORF">FYJ83_03490</name>
</gene>
<comment type="caution">
    <text evidence="6">The sequence shown here is derived from an EMBL/GenBank/DDBJ whole genome shotgun (WGS) entry which is preliminary data.</text>
</comment>
<sequence length="402" mass="46429">MYGLVLEGGGAKGSYHIGVYKALKELGIEISGITGTSIGALNGAMIVQNDYERCYDLWCDITYSMVADVDDEDIDKIMQLKLVKEDLSFLKEKIKTLIVGRGLDITPLKDLLDVYIDEEKIRNSKMDFGMVAINLSQRKPLYSFIEDIPKGELKNYLMASAYLPIFKSEKINGERFLDGGFYDNLPFKMLVERGYKDLILIRTHAMGYTRKIDLPLDVNAKIISPSDNIGKSYEYDGNKAKSNIELGYYDGLKAIKGLKGNRYYICPEDNKDYYLEFFLSIKEEEVRKMEKILKLPEMYYRRSLFEHIIPKICSMIAMDRDCSYEEIFIYLLEKKAEYLKIERFEIYDVKNLLSLVEDSAIDVDKEELGTLDKIIEKVDILPVLNKESILLQIANIIFRRRD</sequence>
<feature type="short sequence motif" description="GXGXXG" evidence="4">
    <location>
        <begin position="8"/>
        <end position="13"/>
    </location>
</feature>
<dbReference type="InterPro" id="IPR050301">
    <property type="entry name" value="NTE"/>
</dbReference>
<keyword evidence="3 4" id="KW-0443">Lipid metabolism</keyword>
<feature type="short sequence motif" description="GXSXG" evidence="4">
    <location>
        <begin position="35"/>
        <end position="39"/>
    </location>
</feature>
<dbReference type="PROSITE" id="PS51635">
    <property type="entry name" value="PNPLA"/>
    <property type="match status" value="1"/>
</dbReference>
<evidence type="ECO:0000259" key="5">
    <source>
        <dbReference type="PROSITE" id="PS51635"/>
    </source>
</evidence>
<evidence type="ECO:0000256" key="1">
    <source>
        <dbReference type="ARBA" id="ARBA00022801"/>
    </source>
</evidence>
<feature type="short sequence motif" description="DGA/G" evidence="4">
    <location>
        <begin position="178"/>
        <end position="180"/>
    </location>
</feature>
<protein>
    <submittedName>
        <fullName evidence="6">Patatin-like phospholipase family protein</fullName>
    </submittedName>
</protein>
<organism evidence="6 7">
    <name type="scientific">Tissierella pigra</name>
    <dbReference type="NCBI Taxonomy" id="2607614"/>
    <lineage>
        <taxon>Bacteria</taxon>
        <taxon>Bacillati</taxon>
        <taxon>Bacillota</taxon>
        <taxon>Tissierellia</taxon>
        <taxon>Tissierellales</taxon>
        <taxon>Tissierellaceae</taxon>
        <taxon>Tissierella</taxon>
    </lineage>
</organism>
<evidence type="ECO:0000256" key="2">
    <source>
        <dbReference type="ARBA" id="ARBA00022963"/>
    </source>
</evidence>
<dbReference type="Proteomes" id="UP000469523">
    <property type="component" value="Unassembled WGS sequence"/>
</dbReference>
<dbReference type="PANTHER" id="PTHR14226">
    <property type="entry name" value="NEUROPATHY TARGET ESTERASE/SWISS CHEESE D.MELANOGASTER"/>
    <property type="match status" value="1"/>
</dbReference>
<dbReference type="InterPro" id="IPR016035">
    <property type="entry name" value="Acyl_Trfase/lysoPLipase"/>
</dbReference>
<keyword evidence="1 4" id="KW-0378">Hydrolase</keyword>
<reference evidence="6 7" key="1">
    <citation type="submission" date="2019-09" db="EMBL/GenBank/DDBJ databases">
        <title>In-depth cultivation of the pig gut microbiome towards novel bacterial diversity and tailored functional studies.</title>
        <authorList>
            <person name="Wylensek D."/>
            <person name="Hitch T.C.A."/>
            <person name="Clavel T."/>
        </authorList>
    </citation>
    <scope>NUCLEOTIDE SEQUENCE [LARGE SCALE GENOMIC DNA]</scope>
    <source>
        <strain evidence="6 7">WCA3-693-APC-4?</strain>
    </source>
</reference>
<keyword evidence="2 4" id="KW-0442">Lipid degradation</keyword>
<dbReference type="InterPro" id="IPR002641">
    <property type="entry name" value="PNPLA_dom"/>
</dbReference>
<dbReference type="GO" id="GO:0016787">
    <property type="term" value="F:hydrolase activity"/>
    <property type="evidence" value="ECO:0007669"/>
    <property type="project" value="UniProtKB-UniRule"/>
</dbReference>
<evidence type="ECO:0000256" key="4">
    <source>
        <dbReference type="PROSITE-ProRule" id="PRU01161"/>
    </source>
</evidence>
<accession>A0A6N7XXK3</accession>
<dbReference type="PANTHER" id="PTHR14226:SF29">
    <property type="entry name" value="NEUROPATHY TARGET ESTERASE SWS"/>
    <property type="match status" value="1"/>
</dbReference>
<dbReference type="RefSeq" id="WP_154438953.1">
    <property type="nucleotide sequence ID" value="NZ_JAHLPJ010000001.1"/>
</dbReference>
<keyword evidence="7" id="KW-1185">Reference proteome</keyword>
<dbReference type="SUPFAM" id="SSF52151">
    <property type="entry name" value="FabD/lysophospholipase-like"/>
    <property type="match status" value="1"/>
</dbReference>
<evidence type="ECO:0000256" key="3">
    <source>
        <dbReference type="ARBA" id="ARBA00023098"/>
    </source>
</evidence>
<feature type="domain" description="PNPLA" evidence="5">
    <location>
        <begin position="4"/>
        <end position="191"/>
    </location>
</feature>
<evidence type="ECO:0000313" key="7">
    <source>
        <dbReference type="Proteomes" id="UP000469523"/>
    </source>
</evidence>
<dbReference type="GO" id="GO:0016042">
    <property type="term" value="P:lipid catabolic process"/>
    <property type="evidence" value="ECO:0007669"/>
    <property type="project" value="UniProtKB-UniRule"/>
</dbReference>
<feature type="active site" description="Nucleophile" evidence="4">
    <location>
        <position position="37"/>
    </location>
</feature>
<proteinExistence type="predicted"/>
<evidence type="ECO:0000313" key="6">
    <source>
        <dbReference type="EMBL" id="MSU00530.1"/>
    </source>
</evidence>
<dbReference type="Gene3D" id="3.40.1090.10">
    <property type="entry name" value="Cytosolic phospholipase A2 catalytic domain"/>
    <property type="match status" value="2"/>
</dbReference>
<feature type="active site" description="Proton acceptor" evidence="4">
    <location>
        <position position="178"/>
    </location>
</feature>
<dbReference type="AlphaFoldDB" id="A0A6N7XXK3"/>